<feature type="transmembrane region" description="Helical" evidence="6">
    <location>
        <begin position="80"/>
        <end position="101"/>
    </location>
</feature>
<evidence type="ECO:0000256" key="4">
    <source>
        <dbReference type="ARBA" id="ARBA00022989"/>
    </source>
</evidence>
<feature type="domain" description="ABC transmembrane type-1" evidence="7">
    <location>
        <begin position="76"/>
        <end position="285"/>
    </location>
</feature>
<reference evidence="9 10" key="1">
    <citation type="submission" date="2017-07" db="EMBL/GenBank/DDBJ databases">
        <title>Isolation and whole genome analysis of endospore-forming bacteria from heroin.</title>
        <authorList>
            <person name="Kalinowski J."/>
            <person name="Ahrens B."/>
            <person name="Al-Dilaimi A."/>
            <person name="Winkler A."/>
            <person name="Wibberg D."/>
            <person name="Schleenbecker U."/>
            <person name="Ruckert C."/>
            <person name="Wolfel R."/>
            <person name="Grass G."/>
        </authorList>
    </citation>
    <scope>NUCLEOTIDE SEQUENCE [LARGE SCALE GENOMIC DNA]</scope>
    <source>
        <strain evidence="9 10">7537-G1</strain>
    </source>
</reference>
<evidence type="ECO:0000259" key="7">
    <source>
        <dbReference type="PROSITE" id="PS50928"/>
    </source>
</evidence>
<evidence type="ECO:0000313" key="8">
    <source>
        <dbReference type="EMBL" id="MUG68467.1"/>
    </source>
</evidence>
<evidence type="ECO:0000313" key="10">
    <source>
        <dbReference type="Proteomes" id="UP000215596"/>
    </source>
</evidence>
<feature type="transmembrane region" description="Helical" evidence="6">
    <location>
        <begin position="121"/>
        <end position="139"/>
    </location>
</feature>
<dbReference type="CDD" id="cd06261">
    <property type="entry name" value="TM_PBP2"/>
    <property type="match status" value="1"/>
</dbReference>
<evidence type="ECO:0000256" key="5">
    <source>
        <dbReference type="ARBA" id="ARBA00023136"/>
    </source>
</evidence>
<feature type="transmembrane region" description="Helical" evidence="6">
    <location>
        <begin position="6"/>
        <end position="29"/>
    </location>
</feature>
<dbReference type="RefSeq" id="WP_095265035.1">
    <property type="nucleotide sequence ID" value="NZ_NPBY01000030.1"/>
</dbReference>
<name>A0A268EW29_9BACL</name>
<dbReference type="EMBL" id="NPBY01000030">
    <property type="protein sequence ID" value="PAD77336.1"/>
    <property type="molecule type" value="Genomic_DNA"/>
</dbReference>
<keyword evidence="3 6" id="KW-0812">Transmembrane</keyword>
<dbReference type="EMBL" id="WOAA01000027">
    <property type="protein sequence ID" value="MUG68467.1"/>
    <property type="molecule type" value="Genomic_DNA"/>
</dbReference>
<dbReference type="Proteomes" id="UP000435177">
    <property type="component" value="Unassembled WGS sequence"/>
</dbReference>
<feature type="transmembrane region" description="Helical" evidence="6">
    <location>
        <begin position="266"/>
        <end position="285"/>
    </location>
</feature>
<dbReference type="InterPro" id="IPR000515">
    <property type="entry name" value="MetI-like"/>
</dbReference>
<evidence type="ECO:0000313" key="11">
    <source>
        <dbReference type="Proteomes" id="UP000435177"/>
    </source>
</evidence>
<dbReference type="SUPFAM" id="SSF161098">
    <property type="entry name" value="MetI-like"/>
    <property type="match status" value="1"/>
</dbReference>
<evidence type="ECO:0000256" key="2">
    <source>
        <dbReference type="ARBA" id="ARBA00022448"/>
    </source>
</evidence>
<dbReference type="PANTHER" id="PTHR43839">
    <property type="entry name" value="OPPC IN A BINDING PROTEIN-DEPENDENT TRANSPORT SYSTEM"/>
    <property type="match status" value="1"/>
</dbReference>
<dbReference type="OrthoDB" id="2376472at2"/>
<dbReference type="PANTHER" id="PTHR43839:SF3">
    <property type="entry name" value="OLIGOPEPTIDE ABC TRANSPORTER, PERMEASE PROTEIN"/>
    <property type="match status" value="1"/>
</dbReference>
<dbReference type="Pfam" id="PF00528">
    <property type="entry name" value="BPD_transp_1"/>
    <property type="match status" value="1"/>
</dbReference>
<keyword evidence="5 6" id="KW-0472">Membrane</keyword>
<protein>
    <submittedName>
        <fullName evidence="8 9">ABC transporter permease</fullName>
    </submittedName>
</protein>
<sequence>MKNVPLWLGGFLIAFLLFVAFIGPYLPMIDMELNQERSRWVTEDKLALPAFKPSAKNWLGTDKNGVDNLSKLVVAAKSTLFMVTAIAVVRYLIGVPLGLLARKKRGFFHSLVSFMEQIFSFMPPIFAAALLLAIPFFLFTENRIAWAIVILAAVEAGRVATTVQEQANQLSREPFMEAGIALGLTSRKLMRNYYLPALVPQLIVNFCMDMGKAMLLLGQLAIIGIFISHEWKEVEEYTMQFVETGVNWATLLSSNRMDIYLGKMEFVIYPAGAMMLAIIAFNLFGEGLRRHFQLKG</sequence>
<evidence type="ECO:0000256" key="6">
    <source>
        <dbReference type="RuleBase" id="RU363032"/>
    </source>
</evidence>
<accession>A0A268EW29</accession>
<reference evidence="8 11" key="2">
    <citation type="submission" date="2019-11" db="EMBL/GenBank/DDBJ databases">
        <title>Draft genome sequences of five Paenibacillus species of dairy origin.</title>
        <authorList>
            <person name="Olajide A.M."/>
            <person name="Chen S."/>
            <person name="Lapointe G."/>
        </authorList>
    </citation>
    <scope>NUCLEOTIDE SEQUENCE [LARGE SCALE GENOMIC DNA]</scope>
    <source>
        <strain evidence="8 11">3CS1</strain>
    </source>
</reference>
<gene>
    <name evidence="9" type="ORF">CHH67_10055</name>
    <name evidence="8" type="ORF">GNP94_21055</name>
</gene>
<proteinExistence type="inferred from homology"/>
<evidence type="ECO:0000256" key="1">
    <source>
        <dbReference type="ARBA" id="ARBA00004141"/>
    </source>
</evidence>
<dbReference type="Gene3D" id="1.10.3720.10">
    <property type="entry name" value="MetI-like"/>
    <property type="match status" value="1"/>
</dbReference>
<dbReference type="PROSITE" id="PS50928">
    <property type="entry name" value="ABC_TM1"/>
    <property type="match status" value="1"/>
</dbReference>
<keyword evidence="4 6" id="KW-1133">Transmembrane helix</keyword>
<dbReference type="Proteomes" id="UP000215596">
    <property type="component" value="Unassembled WGS sequence"/>
</dbReference>
<evidence type="ECO:0000313" key="9">
    <source>
        <dbReference type="EMBL" id="PAD77336.1"/>
    </source>
</evidence>
<organism evidence="9 10">
    <name type="scientific">Paenibacillus campinasensis</name>
    <dbReference type="NCBI Taxonomy" id="66347"/>
    <lineage>
        <taxon>Bacteria</taxon>
        <taxon>Bacillati</taxon>
        <taxon>Bacillota</taxon>
        <taxon>Bacilli</taxon>
        <taxon>Bacillales</taxon>
        <taxon>Paenibacillaceae</taxon>
        <taxon>Paenibacillus</taxon>
    </lineage>
</organism>
<dbReference type="GO" id="GO:0055085">
    <property type="term" value="P:transmembrane transport"/>
    <property type="evidence" value="ECO:0007669"/>
    <property type="project" value="InterPro"/>
</dbReference>
<evidence type="ECO:0000256" key="3">
    <source>
        <dbReference type="ARBA" id="ARBA00022692"/>
    </source>
</evidence>
<dbReference type="AlphaFoldDB" id="A0A268EW29"/>
<comment type="similarity">
    <text evidence="6">Belongs to the binding-protein-dependent transport system permease family.</text>
</comment>
<keyword evidence="2 6" id="KW-0813">Transport</keyword>
<dbReference type="InterPro" id="IPR035906">
    <property type="entry name" value="MetI-like_sf"/>
</dbReference>
<comment type="caution">
    <text evidence="9">The sequence shown here is derived from an EMBL/GenBank/DDBJ whole genome shotgun (WGS) entry which is preliminary data.</text>
</comment>
<keyword evidence="11" id="KW-1185">Reference proteome</keyword>
<dbReference type="GO" id="GO:0005886">
    <property type="term" value="C:plasma membrane"/>
    <property type="evidence" value="ECO:0007669"/>
    <property type="project" value="UniProtKB-SubCell"/>
</dbReference>
<comment type="subcellular location">
    <subcellularLocation>
        <location evidence="6">Cell membrane</location>
        <topology evidence="6">Multi-pass membrane protein</topology>
    </subcellularLocation>
    <subcellularLocation>
        <location evidence="1">Membrane</location>
        <topology evidence="1">Multi-pass membrane protein</topology>
    </subcellularLocation>
</comment>